<keyword evidence="8" id="KW-1185">Reference proteome</keyword>
<dbReference type="Gene3D" id="3.30.70.330">
    <property type="match status" value="3"/>
</dbReference>
<dbReference type="InterPro" id="IPR000504">
    <property type="entry name" value="RRM_dom"/>
</dbReference>
<sequence>MQRRSSQLNPGQRKPRNEMLILRTSGRSEKWKGMDDAINGNGRRVRTQMQRRISFKVESHLGGDKQVPSSIGRNRNHHKSYFSERRVKNVICEKEVSARKQTESGEPDEGKVFKPREFNNQRGGHISYAKRILLLEKKRQDGVEEVKPSKSVSKRSRDENSERLVELKRQKREHHSERRSLLPRMCGTNETKPAVVSEAPLDEVHGISAYRLKASVYGTPTNKSMKIGMQGRKSTTSARNGSQLDNRPHHDDVQAKHREREISDLYHGPGSDDSFLGRKERLSTTMPDHSARHAELRVSKCGRGGVGDHRDGIRSRRQKATESRKLESDLNASRNTNRIGEKSRASTIEEPDKGPKHWHRRSDLALSSTAVGISDPCMVEDYKQTAYDYDSVISNGWEFKNRFRSKVVVPVAESEEAPEPNGGCLLRENGQQEKNSVILKEVGQEDRSQKVEDLDKTRKNGLSRTREACSQRPKNSVSKGAAERVDPAHGFRYGLTHRHKPKLDFEIKVNSTREAKESGKIFPKLRNFQTSRKLQGSKNDSGLRSKNNSRQDAQYIIRKMSKGLRCTRSKETVLKKSPEISPSKTVKEEKESKRTMLKRRTTKVGGARGDEDDGYKRLSSDEPIHRRPRGRLHSASPKLREHESQKKEHHGKSIFPRGTEKDVSDWEKFERERSNNTTLAAFDSRYRRFGGRTSGLGGYSPRRRRSEAAIKTPSPPPRSPDRRKPRAWDLPPPGMDRSMVAAISTAHHAVAVVQHAVIQQAAAAIASVAGSSVMLVSPGATSASVSCGFMPTAPPPMIPSPLQQVNPAVSAVSLTQATRPLRRLYVGNVPATVSDGELMEFVNAAMLSANANHLAGTKPCINCSVNVEKSYAFAEFITPEDATAALAFDGVTLHGTTLKIRRPKDFVPPANGEVQSASPILDMVSNTVPDSPRKVFVGGISSTLSAEKYMDPEATLRACAGLNGIKLGTRFLTVVQATPDPSPEMTRAETPFYGVPEQAKPLLQPPSRILELQNLVTEEEMSVLSKQEVDEITEDIRLECSRFGNVKSMLIVPFKSASEPGKQEEMPSSDKGSSADPNATTSNRADREILSCSKESSADPSPSILDHANVACDKIRGRMQSQSIDGLKVGNFIPESDDPPNVLSSTQTADICGEDGSLSIGLLHSDRYEVPNTSGIEAHTGFNDDEVLKNEELCLIAGNTTGTMKTGGKNRVTEFAERINNDGGHGLQNEESEMSSKEVDTLNVGRVYVEFSREDSACQAAHSLHGRTFGGRMVTVSYFPLKMYQKKFLKGLGPCLFKEKQALVVQSHLTAHIKC</sequence>
<feature type="compositionally biased region" description="Basic and acidic residues" evidence="5">
    <location>
        <begin position="246"/>
        <end position="264"/>
    </location>
</feature>
<name>A0ABD1YXU1_9MARC</name>
<feature type="region of interest" description="Disordered" evidence="5">
    <location>
        <begin position="1056"/>
        <end position="1086"/>
    </location>
</feature>
<feature type="region of interest" description="Disordered" evidence="5">
    <location>
        <begin position="529"/>
        <end position="552"/>
    </location>
</feature>
<reference evidence="7 8" key="1">
    <citation type="submission" date="2024-09" db="EMBL/GenBank/DDBJ databases">
        <title>Chromosome-scale assembly of Riccia fluitans.</title>
        <authorList>
            <person name="Paukszto L."/>
            <person name="Sawicki J."/>
            <person name="Karawczyk K."/>
            <person name="Piernik-Szablinska J."/>
            <person name="Szczecinska M."/>
            <person name="Mazdziarz M."/>
        </authorList>
    </citation>
    <scope>NUCLEOTIDE SEQUENCE [LARGE SCALE GENOMIC DNA]</scope>
    <source>
        <strain evidence="7">Rf_01</strain>
        <tissue evidence="7">Aerial parts of the thallus</tissue>
    </source>
</reference>
<feature type="region of interest" description="Disordered" evidence="5">
    <location>
        <begin position="223"/>
        <end position="359"/>
    </location>
</feature>
<keyword evidence="1" id="KW-0507">mRNA processing</keyword>
<feature type="compositionally biased region" description="Basic and acidic residues" evidence="5">
    <location>
        <begin position="306"/>
        <end position="328"/>
    </location>
</feature>
<feature type="compositionally biased region" description="Basic and acidic residues" evidence="5">
    <location>
        <begin position="155"/>
        <end position="180"/>
    </location>
</feature>
<feature type="compositionally biased region" description="Basic and acidic residues" evidence="5">
    <location>
        <begin position="442"/>
        <end position="469"/>
    </location>
</feature>
<accession>A0ABD1YXU1</accession>
<gene>
    <name evidence="7" type="ORF">R1flu_007077</name>
</gene>
<feature type="compositionally biased region" description="Polar residues" evidence="5">
    <location>
        <begin position="232"/>
        <end position="245"/>
    </location>
</feature>
<dbReference type="GO" id="GO:0008380">
    <property type="term" value="P:RNA splicing"/>
    <property type="evidence" value="ECO:0007669"/>
    <property type="project" value="UniProtKB-KW"/>
</dbReference>
<evidence type="ECO:0000256" key="2">
    <source>
        <dbReference type="ARBA" id="ARBA00022884"/>
    </source>
</evidence>
<feature type="compositionally biased region" description="Basic and acidic residues" evidence="5">
    <location>
        <begin position="568"/>
        <end position="578"/>
    </location>
</feature>
<feature type="compositionally biased region" description="Basic and acidic residues" evidence="5">
    <location>
        <begin position="658"/>
        <end position="672"/>
    </location>
</feature>
<feature type="region of interest" description="Disordered" evidence="5">
    <location>
        <begin position="690"/>
        <end position="732"/>
    </location>
</feature>
<feature type="compositionally biased region" description="Basic and acidic residues" evidence="5">
    <location>
        <begin position="585"/>
        <end position="594"/>
    </location>
</feature>
<keyword evidence="2 4" id="KW-0694">RNA-binding</keyword>
<evidence type="ECO:0000256" key="5">
    <source>
        <dbReference type="SAM" id="MobiDB-lite"/>
    </source>
</evidence>
<dbReference type="CDD" id="cd12230">
    <property type="entry name" value="RRM1_U2AF65"/>
    <property type="match status" value="1"/>
</dbReference>
<dbReference type="SUPFAM" id="SSF54928">
    <property type="entry name" value="RNA-binding domain, RBD"/>
    <property type="match status" value="2"/>
</dbReference>
<evidence type="ECO:0000313" key="8">
    <source>
        <dbReference type="Proteomes" id="UP001605036"/>
    </source>
</evidence>
<protein>
    <recommendedName>
        <fullName evidence="6">RRM domain-containing protein</fullName>
    </recommendedName>
</protein>
<evidence type="ECO:0000313" key="7">
    <source>
        <dbReference type="EMBL" id="KAL2635598.1"/>
    </source>
</evidence>
<dbReference type="Proteomes" id="UP001605036">
    <property type="component" value="Unassembled WGS sequence"/>
</dbReference>
<feature type="compositionally biased region" description="Basic and acidic residues" evidence="5">
    <location>
        <begin position="614"/>
        <end position="625"/>
    </location>
</feature>
<evidence type="ECO:0000256" key="4">
    <source>
        <dbReference type="PROSITE-ProRule" id="PRU00176"/>
    </source>
</evidence>
<feature type="compositionally biased region" description="Basic and acidic residues" evidence="5">
    <location>
        <begin position="289"/>
        <end position="298"/>
    </location>
</feature>
<feature type="region of interest" description="Disordered" evidence="5">
    <location>
        <begin position="442"/>
        <end position="485"/>
    </location>
</feature>
<dbReference type="InterPro" id="IPR012677">
    <property type="entry name" value="Nucleotide-bd_a/b_plait_sf"/>
</dbReference>
<dbReference type="PROSITE" id="PS50102">
    <property type="entry name" value="RRM"/>
    <property type="match status" value="1"/>
</dbReference>
<comment type="caution">
    <text evidence="7">The sequence shown here is derived from an EMBL/GenBank/DDBJ whole genome shotgun (WGS) entry which is preliminary data.</text>
</comment>
<feature type="domain" description="RRM" evidence="6">
    <location>
        <begin position="822"/>
        <end position="905"/>
    </location>
</feature>
<proteinExistence type="predicted"/>
<dbReference type="InterPro" id="IPR035979">
    <property type="entry name" value="RBD_domain_sf"/>
</dbReference>
<dbReference type="SMART" id="SM00360">
    <property type="entry name" value="RRM"/>
    <property type="match status" value="1"/>
</dbReference>
<evidence type="ECO:0000259" key="6">
    <source>
        <dbReference type="PROSITE" id="PS50102"/>
    </source>
</evidence>
<evidence type="ECO:0000256" key="1">
    <source>
        <dbReference type="ARBA" id="ARBA00022664"/>
    </source>
</evidence>
<organism evidence="7 8">
    <name type="scientific">Riccia fluitans</name>
    <dbReference type="NCBI Taxonomy" id="41844"/>
    <lineage>
        <taxon>Eukaryota</taxon>
        <taxon>Viridiplantae</taxon>
        <taxon>Streptophyta</taxon>
        <taxon>Embryophyta</taxon>
        <taxon>Marchantiophyta</taxon>
        <taxon>Marchantiopsida</taxon>
        <taxon>Marchantiidae</taxon>
        <taxon>Marchantiales</taxon>
        <taxon>Ricciaceae</taxon>
        <taxon>Riccia</taxon>
    </lineage>
</organism>
<evidence type="ECO:0000256" key="3">
    <source>
        <dbReference type="ARBA" id="ARBA00023187"/>
    </source>
</evidence>
<dbReference type="EMBL" id="JBHFFA010000003">
    <property type="protein sequence ID" value="KAL2635598.1"/>
    <property type="molecule type" value="Genomic_DNA"/>
</dbReference>
<dbReference type="PANTHER" id="PTHR23139">
    <property type="entry name" value="RNA-BINDING PROTEIN"/>
    <property type="match status" value="1"/>
</dbReference>
<dbReference type="GO" id="GO:0006397">
    <property type="term" value="P:mRNA processing"/>
    <property type="evidence" value="ECO:0007669"/>
    <property type="project" value="UniProtKB-KW"/>
</dbReference>
<feature type="region of interest" description="Disordered" evidence="5">
    <location>
        <begin position="567"/>
        <end position="672"/>
    </location>
</feature>
<dbReference type="GO" id="GO:0003723">
    <property type="term" value="F:RNA binding"/>
    <property type="evidence" value="ECO:0007669"/>
    <property type="project" value="UniProtKB-UniRule"/>
</dbReference>
<keyword evidence="3" id="KW-0508">mRNA splicing</keyword>
<feature type="region of interest" description="Disordered" evidence="5">
    <location>
        <begin position="98"/>
        <end position="118"/>
    </location>
</feature>
<feature type="compositionally biased region" description="Polar residues" evidence="5">
    <location>
        <begin position="1070"/>
        <end position="1083"/>
    </location>
</feature>
<feature type="region of interest" description="Disordered" evidence="5">
    <location>
        <begin position="140"/>
        <end position="180"/>
    </location>
</feature>